<protein>
    <submittedName>
        <fullName evidence="1">Uncharacterized protein</fullName>
    </submittedName>
</protein>
<dbReference type="EMBL" id="LR031873">
    <property type="protein sequence ID" value="VDD08198.1"/>
    <property type="molecule type" value="Genomic_DNA"/>
</dbReference>
<accession>A0A3P6C1B8</accession>
<proteinExistence type="predicted"/>
<gene>
    <name evidence="1" type="ORF">BOLC4T23890H</name>
</gene>
<organism evidence="1">
    <name type="scientific">Brassica oleracea</name>
    <name type="common">Wild cabbage</name>
    <dbReference type="NCBI Taxonomy" id="3712"/>
    <lineage>
        <taxon>Eukaryota</taxon>
        <taxon>Viridiplantae</taxon>
        <taxon>Streptophyta</taxon>
        <taxon>Embryophyta</taxon>
        <taxon>Tracheophyta</taxon>
        <taxon>Spermatophyta</taxon>
        <taxon>Magnoliopsida</taxon>
        <taxon>eudicotyledons</taxon>
        <taxon>Gunneridae</taxon>
        <taxon>Pentapetalae</taxon>
        <taxon>rosids</taxon>
        <taxon>malvids</taxon>
        <taxon>Brassicales</taxon>
        <taxon>Brassicaceae</taxon>
        <taxon>Brassiceae</taxon>
        <taxon>Brassica</taxon>
    </lineage>
</organism>
<sequence>MIIEDGRDINATTEEQAEVSNAEVEMASVDDARFQEFLAQHNKIKDRDAHFELQDALIEHLWGEYGNSNN</sequence>
<reference evidence="1" key="1">
    <citation type="submission" date="2018-11" db="EMBL/GenBank/DDBJ databases">
        <authorList>
            <consortium name="Genoscope - CEA"/>
            <person name="William W."/>
        </authorList>
    </citation>
    <scope>NUCLEOTIDE SEQUENCE</scope>
</reference>
<dbReference type="AlphaFoldDB" id="A0A3P6C1B8"/>
<name>A0A3P6C1B8_BRAOL</name>
<evidence type="ECO:0000313" key="1">
    <source>
        <dbReference type="EMBL" id="VDD08198.1"/>
    </source>
</evidence>